<gene>
    <name evidence="6" type="ORF">S01H1_84680</name>
</gene>
<dbReference type="EC" id="2.7.13.3" evidence="2"/>
<dbReference type="PANTHER" id="PTHR43047">
    <property type="entry name" value="TWO-COMPONENT HISTIDINE PROTEIN KINASE"/>
    <property type="match status" value="1"/>
</dbReference>
<dbReference type="InterPro" id="IPR036890">
    <property type="entry name" value="HATPase_C_sf"/>
</dbReference>
<dbReference type="GO" id="GO:0009927">
    <property type="term" value="F:histidine phosphotransfer kinase activity"/>
    <property type="evidence" value="ECO:0007669"/>
    <property type="project" value="TreeGrafter"/>
</dbReference>
<evidence type="ECO:0000256" key="3">
    <source>
        <dbReference type="ARBA" id="ARBA00022679"/>
    </source>
</evidence>
<dbReference type="InterPro" id="IPR011006">
    <property type="entry name" value="CheY-like_superfamily"/>
</dbReference>
<dbReference type="EMBL" id="BARS01057881">
    <property type="protein sequence ID" value="GAG43602.1"/>
    <property type="molecule type" value="Genomic_DNA"/>
</dbReference>
<dbReference type="SUPFAM" id="SSF55874">
    <property type="entry name" value="ATPase domain of HSP90 chaperone/DNA topoisomerase II/histidine kinase"/>
    <property type="match status" value="1"/>
</dbReference>
<sequence>SISKRLASLLGGDITIESRLGSGSTFHITVATGPLDGVVMIEPAGESLSWSEEFRTPASGGSGVPGGEEILDCRILLAEDAPDSQRLVSFILTKAGAEVTIAENGKIAVEKVLGATRQRGEG</sequence>
<dbReference type="GO" id="GO:0005886">
    <property type="term" value="C:plasma membrane"/>
    <property type="evidence" value="ECO:0007669"/>
    <property type="project" value="TreeGrafter"/>
</dbReference>
<proteinExistence type="predicted"/>
<comment type="caution">
    <text evidence="6">The sequence shown here is derived from an EMBL/GenBank/DDBJ whole genome shotgun (WGS) entry which is preliminary data.</text>
</comment>
<keyword evidence="4" id="KW-0418">Kinase</keyword>
<dbReference type="InterPro" id="IPR001789">
    <property type="entry name" value="Sig_transdc_resp-reg_receiver"/>
</dbReference>
<dbReference type="Gene3D" id="3.40.50.2300">
    <property type="match status" value="1"/>
</dbReference>
<accession>X0Y8H8</accession>
<protein>
    <recommendedName>
        <fullName evidence="2">histidine kinase</fullName>
        <ecNumber evidence="2">2.7.13.3</ecNumber>
    </recommendedName>
</protein>
<organism evidence="6">
    <name type="scientific">marine sediment metagenome</name>
    <dbReference type="NCBI Taxonomy" id="412755"/>
    <lineage>
        <taxon>unclassified sequences</taxon>
        <taxon>metagenomes</taxon>
        <taxon>ecological metagenomes</taxon>
    </lineage>
</organism>
<evidence type="ECO:0000256" key="2">
    <source>
        <dbReference type="ARBA" id="ARBA00012438"/>
    </source>
</evidence>
<keyword evidence="3" id="KW-0808">Transferase</keyword>
<evidence type="ECO:0000256" key="4">
    <source>
        <dbReference type="ARBA" id="ARBA00022777"/>
    </source>
</evidence>
<dbReference type="PROSITE" id="PS50110">
    <property type="entry name" value="RESPONSE_REGULATORY"/>
    <property type="match status" value="1"/>
</dbReference>
<feature type="domain" description="Response regulatory" evidence="5">
    <location>
        <begin position="74"/>
        <end position="122"/>
    </location>
</feature>
<dbReference type="SUPFAM" id="SSF52172">
    <property type="entry name" value="CheY-like"/>
    <property type="match status" value="1"/>
</dbReference>
<comment type="catalytic activity">
    <reaction evidence="1">
        <text>ATP + protein L-histidine = ADP + protein N-phospho-L-histidine.</text>
        <dbReference type="EC" id="2.7.13.3"/>
    </reaction>
</comment>
<evidence type="ECO:0000313" key="6">
    <source>
        <dbReference type="EMBL" id="GAG43602.1"/>
    </source>
</evidence>
<dbReference type="GO" id="GO:0000155">
    <property type="term" value="F:phosphorelay sensor kinase activity"/>
    <property type="evidence" value="ECO:0007669"/>
    <property type="project" value="TreeGrafter"/>
</dbReference>
<name>X0Y8H8_9ZZZZ</name>
<feature type="non-terminal residue" evidence="6">
    <location>
        <position position="1"/>
    </location>
</feature>
<evidence type="ECO:0000256" key="1">
    <source>
        <dbReference type="ARBA" id="ARBA00000085"/>
    </source>
</evidence>
<dbReference type="Gene3D" id="3.30.565.10">
    <property type="entry name" value="Histidine kinase-like ATPase, C-terminal domain"/>
    <property type="match status" value="1"/>
</dbReference>
<evidence type="ECO:0000259" key="5">
    <source>
        <dbReference type="PROSITE" id="PS50110"/>
    </source>
</evidence>
<dbReference type="AlphaFoldDB" id="X0Y8H8"/>
<dbReference type="PANTHER" id="PTHR43047:SF72">
    <property type="entry name" value="OSMOSENSING HISTIDINE PROTEIN KINASE SLN1"/>
    <property type="match status" value="1"/>
</dbReference>
<reference evidence="6" key="1">
    <citation type="journal article" date="2014" name="Front. Microbiol.">
        <title>High frequency of phylogenetically diverse reductive dehalogenase-homologous genes in deep subseafloor sedimentary metagenomes.</title>
        <authorList>
            <person name="Kawai M."/>
            <person name="Futagami T."/>
            <person name="Toyoda A."/>
            <person name="Takaki Y."/>
            <person name="Nishi S."/>
            <person name="Hori S."/>
            <person name="Arai W."/>
            <person name="Tsubouchi T."/>
            <person name="Morono Y."/>
            <person name="Uchiyama I."/>
            <person name="Ito T."/>
            <person name="Fujiyama A."/>
            <person name="Inagaki F."/>
            <person name="Takami H."/>
        </authorList>
    </citation>
    <scope>NUCLEOTIDE SEQUENCE</scope>
    <source>
        <strain evidence="6">Expedition CK06-06</strain>
    </source>
</reference>
<feature type="non-terminal residue" evidence="6">
    <location>
        <position position="122"/>
    </location>
</feature>